<reference evidence="1" key="1">
    <citation type="submission" date="2015-06" db="UniProtKB">
        <authorList>
            <consortium name="EnsemblPlants"/>
        </authorList>
    </citation>
    <scope>IDENTIFICATION</scope>
</reference>
<dbReference type="PANTHER" id="PTHR34709:SF81">
    <property type="entry name" value="F-BOX DOMAIN-CONTAINING PROTEIN"/>
    <property type="match status" value="1"/>
</dbReference>
<evidence type="ECO:0000313" key="1">
    <source>
        <dbReference type="EnsemblPlants" id="EMT00193"/>
    </source>
</evidence>
<accession>N1QPM7</accession>
<sequence>MAVSYKEVSLCPRLRELKLTKFSTHNRDLKVHSVSLQELTVENVLIPSIDIVAPSLKKVTMSACSRIDELSISVLAPIAENISCQWSCFYSAWHGHIGFGIWCLYRLWLQTAQRQGQTTSLHIYAYASNNLYISPDTGHCTKAIEQHLIAAFSVLEIHLETVGHAFGAFVFHLIGMNRIRSAMRKLKEKEGCPTDCHCRPTNWNTKTIALTALEEMEIDGFMGEDHECDFVELVFMSTPMLTRVIVKLSHELSSSSDGCTKLYNIFKVYPFVECCVYLSTGELVSCMDH</sequence>
<protein>
    <recommendedName>
        <fullName evidence="2">FBD domain-containing protein</fullName>
    </recommendedName>
</protein>
<evidence type="ECO:0008006" key="2">
    <source>
        <dbReference type="Google" id="ProtNLM"/>
    </source>
</evidence>
<name>N1QPM7_AEGTA</name>
<dbReference type="ExpressionAtlas" id="N1QPM7">
    <property type="expression patterns" value="baseline"/>
</dbReference>
<dbReference type="AlphaFoldDB" id="N1QPM7"/>
<dbReference type="PANTHER" id="PTHR34709">
    <property type="entry name" value="OS10G0396666 PROTEIN"/>
    <property type="match status" value="1"/>
</dbReference>
<dbReference type="InterPro" id="IPR055312">
    <property type="entry name" value="FBL15-like"/>
</dbReference>
<organism evidence="1">
    <name type="scientific">Aegilops tauschii</name>
    <name type="common">Tausch's goatgrass</name>
    <name type="synonym">Aegilops squarrosa</name>
    <dbReference type="NCBI Taxonomy" id="37682"/>
    <lineage>
        <taxon>Eukaryota</taxon>
        <taxon>Viridiplantae</taxon>
        <taxon>Streptophyta</taxon>
        <taxon>Embryophyta</taxon>
        <taxon>Tracheophyta</taxon>
        <taxon>Spermatophyta</taxon>
        <taxon>Magnoliopsida</taxon>
        <taxon>Liliopsida</taxon>
        <taxon>Poales</taxon>
        <taxon>Poaceae</taxon>
        <taxon>BOP clade</taxon>
        <taxon>Pooideae</taxon>
        <taxon>Triticodae</taxon>
        <taxon>Triticeae</taxon>
        <taxon>Triticinae</taxon>
        <taxon>Aegilops</taxon>
    </lineage>
</organism>
<dbReference type="EnsemblPlants" id="EMT00193">
    <property type="protein sequence ID" value="EMT00193"/>
    <property type="gene ID" value="F775_18412"/>
</dbReference>
<proteinExistence type="predicted"/>